<evidence type="ECO:0000313" key="2">
    <source>
        <dbReference type="EMBL" id="MFC4804634.1"/>
    </source>
</evidence>
<feature type="transmembrane region" description="Helical" evidence="1">
    <location>
        <begin position="72"/>
        <end position="89"/>
    </location>
</feature>
<reference evidence="3" key="1">
    <citation type="journal article" date="2019" name="Int. J. Syst. Evol. Microbiol.">
        <title>The Global Catalogue of Microorganisms (GCM) 10K type strain sequencing project: providing services to taxonomists for standard genome sequencing and annotation.</title>
        <authorList>
            <consortium name="The Broad Institute Genomics Platform"/>
            <consortium name="The Broad Institute Genome Sequencing Center for Infectious Disease"/>
            <person name="Wu L."/>
            <person name="Ma J."/>
        </authorList>
    </citation>
    <scope>NUCLEOTIDE SEQUENCE [LARGE SCALE GENOMIC DNA]</scope>
    <source>
        <strain evidence="3">CCUG 46385</strain>
    </source>
</reference>
<dbReference type="PIRSF" id="PIRSF016789">
    <property type="entry name" value="DUF454"/>
    <property type="match status" value="1"/>
</dbReference>
<gene>
    <name evidence="2" type="ORF">ACFO4R_06010</name>
</gene>
<organism evidence="2 3">
    <name type="scientific">Filifactor villosus</name>
    <dbReference type="NCBI Taxonomy" id="29374"/>
    <lineage>
        <taxon>Bacteria</taxon>
        <taxon>Bacillati</taxon>
        <taxon>Bacillota</taxon>
        <taxon>Clostridia</taxon>
        <taxon>Peptostreptococcales</taxon>
        <taxon>Filifactoraceae</taxon>
        <taxon>Filifactor</taxon>
    </lineage>
</organism>
<dbReference type="Pfam" id="PF04304">
    <property type="entry name" value="DUF454"/>
    <property type="match status" value="1"/>
</dbReference>
<proteinExistence type="predicted"/>
<accession>A0ABV9QKB8</accession>
<dbReference type="PANTHER" id="PTHR35813">
    <property type="entry name" value="INNER MEMBRANE PROTEIN YBAN"/>
    <property type="match status" value="1"/>
</dbReference>
<dbReference type="EMBL" id="JBHSHL010000021">
    <property type="protein sequence ID" value="MFC4804634.1"/>
    <property type="molecule type" value="Genomic_DNA"/>
</dbReference>
<keyword evidence="3" id="KW-1185">Reference proteome</keyword>
<evidence type="ECO:0000256" key="1">
    <source>
        <dbReference type="SAM" id="Phobius"/>
    </source>
</evidence>
<evidence type="ECO:0000313" key="3">
    <source>
        <dbReference type="Proteomes" id="UP001595916"/>
    </source>
</evidence>
<protein>
    <submittedName>
        <fullName evidence="2">YbaN family protein</fullName>
    </submittedName>
</protein>
<keyword evidence="1" id="KW-0472">Membrane</keyword>
<dbReference type="Proteomes" id="UP001595916">
    <property type="component" value="Unassembled WGS sequence"/>
</dbReference>
<dbReference type="PANTHER" id="PTHR35813:SF1">
    <property type="entry name" value="INNER MEMBRANE PROTEIN YBAN"/>
    <property type="match status" value="1"/>
</dbReference>
<dbReference type="RefSeq" id="WP_379788148.1">
    <property type="nucleotide sequence ID" value="NZ_JBHSHL010000021.1"/>
</dbReference>
<keyword evidence="1" id="KW-0812">Transmembrane</keyword>
<feature type="transmembrane region" description="Helical" evidence="1">
    <location>
        <begin position="6"/>
        <end position="39"/>
    </location>
</feature>
<comment type="caution">
    <text evidence="2">The sequence shown here is derived from an EMBL/GenBank/DDBJ whole genome shotgun (WGS) entry which is preliminary data.</text>
</comment>
<feature type="transmembrane region" description="Helical" evidence="1">
    <location>
        <begin position="95"/>
        <end position="113"/>
    </location>
</feature>
<keyword evidence="1" id="KW-1133">Transmembrane helix</keyword>
<dbReference type="InterPro" id="IPR007401">
    <property type="entry name" value="DUF454"/>
</dbReference>
<name>A0ABV9QKB8_9FIRM</name>
<sequence>MKTFYVIAGFFFLAIGMAGVVIPVLPTAPFLILTSICFAKGSDRFHTWFRSTSMYEKHLADFEKSRSMTLQTKIKILAVASVMLLIAFWRVNVIYARITIALVILFKYYYFIFRIKTIKEKQ</sequence>